<evidence type="ECO:0008006" key="4">
    <source>
        <dbReference type="Google" id="ProtNLM"/>
    </source>
</evidence>
<protein>
    <recommendedName>
        <fullName evidence="4">DUF3558 domain-containing protein</fullName>
    </recommendedName>
</protein>
<evidence type="ECO:0000313" key="3">
    <source>
        <dbReference type="Proteomes" id="UP000275256"/>
    </source>
</evidence>
<dbReference type="OrthoDB" id="3724831at2"/>
<dbReference type="EMBL" id="REFW01000001">
    <property type="protein sequence ID" value="RMB61485.1"/>
    <property type="molecule type" value="Genomic_DNA"/>
</dbReference>
<keyword evidence="1" id="KW-0732">Signal</keyword>
<feature type="signal peptide" evidence="1">
    <location>
        <begin position="1"/>
        <end position="26"/>
    </location>
</feature>
<keyword evidence="3" id="KW-1185">Reference proteome</keyword>
<sequence>MKAFAQVLAAAAAVALMSALVPVATASADVAPVRRIACPSTAEVNRAIQPSVLPKRQAVKLEATPTSCQYWAAQDAAMFQVSVEPGVSTMKQAEDKARAAYPEEFQYLFRPQPLKALGEGAFYNADLAVLVYWELSPGAIVMMGGLDFVEGIVPVAKLFRPMMEVYTIPGERTVNGRQWRTTCEDYSATARCRTDIFATVIKKTPTGFETVKGWAFNSLTYRWSDRALWKTNPLGHTGKWTSAEGRQWRTECDTPNTGRGACRSYILTTVIDHKGGKYTQENTWVFNNQVLFNS</sequence>
<feature type="chain" id="PRO_5038424765" description="DUF3558 domain-containing protein" evidence="1">
    <location>
        <begin position="27"/>
        <end position="294"/>
    </location>
</feature>
<proteinExistence type="predicted"/>
<dbReference type="RefSeq" id="WP_121900032.1">
    <property type="nucleotide sequence ID" value="NZ_REFW01000001.1"/>
</dbReference>
<dbReference type="Proteomes" id="UP000275256">
    <property type="component" value="Unassembled WGS sequence"/>
</dbReference>
<accession>A0A3M0G975</accession>
<organism evidence="2 3">
    <name type="scientific">Tessaracoccus antarcticus</name>
    <dbReference type="NCBI Taxonomy" id="2479848"/>
    <lineage>
        <taxon>Bacteria</taxon>
        <taxon>Bacillati</taxon>
        <taxon>Actinomycetota</taxon>
        <taxon>Actinomycetes</taxon>
        <taxon>Propionibacteriales</taxon>
        <taxon>Propionibacteriaceae</taxon>
        <taxon>Tessaracoccus</taxon>
    </lineage>
</organism>
<comment type="caution">
    <text evidence="2">The sequence shown here is derived from an EMBL/GenBank/DDBJ whole genome shotgun (WGS) entry which is preliminary data.</text>
</comment>
<gene>
    <name evidence="2" type="ORF">EAX62_02240</name>
</gene>
<name>A0A3M0G975_9ACTN</name>
<evidence type="ECO:0000313" key="2">
    <source>
        <dbReference type="EMBL" id="RMB61485.1"/>
    </source>
</evidence>
<evidence type="ECO:0000256" key="1">
    <source>
        <dbReference type="SAM" id="SignalP"/>
    </source>
</evidence>
<dbReference type="AlphaFoldDB" id="A0A3M0G975"/>
<reference evidence="2 3" key="1">
    <citation type="submission" date="2018-10" db="EMBL/GenBank/DDBJ databases">
        <title>Tessaracoccus antarcticuss sp. nov., isolated from sediment.</title>
        <authorList>
            <person name="Zhou L.Y."/>
            <person name="Du Z.J."/>
        </authorList>
    </citation>
    <scope>NUCLEOTIDE SEQUENCE [LARGE SCALE GENOMIC DNA]</scope>
    <source>
        <strain evidence="2 3">JDX10</strain>
    </source>
</reference>